<organism evidence="2 3">
    <name type="scientific">Friedmanniomyces simplex</name>
    <dbReference type="NCBI Taxonomy" id="329884"/>
    <lineage>
        <taxon>Eukaryota</taxon>
        <taxon>Fungi</taxon>
        <taxon>Dikarya</taxon>
        <taxon>Ascomycota</taxon>
        <taxon>Pezizomycotina</taxon>
        <taxon>Dothideomycetes</taxon>
        <taxon>Dothideomycetidae</taxon>
        <taxon>Mycosphaerellales</taxon>
        <taxon>Teratosphaeriaceae</taxon>
        <taxon>Friedmanniomyces</taxon>
    </lineage>
</organism>
<feature type="transmembrane region" description="Helical" evidence="1">
    <location>
        <begin position="172"/>
        <end position="201"/>
    </location>
</feature>
<gene>
    <name evidence="2" type="ORF">B0A55_08340</name>
</gene>
<feature type="transmembrane region" description="Helical" evidence="1">
    <location>
        <begin position="86"/>
        <end position="106"/>
    </location>
</feature>
<reference evidence="2 3" key="1">
    <citation type="submission" date="2017-03" db="EMBL/GenBank/DDBJ databases">
        <title>Genomes of endolithic fungi from Antarctica.</title>
        <authorList>
            <person name="Coleine C."/>
            <person name="Masonjones S."/>
            <person name="Stajich J.E."/>
        </authorList>
    </citation>
    <scope>NUCLEOTIDE SEQUENCE [LARGE SCALE GENOMIC DNA]</scope>
    <source>
        <strain evidence="2 3">CCFEE 5184</strain>
    </source>
</reference>
<dbReference type="EMBL" id="NAJQ01000368">
    <property type="protein sequence ID" value="TKA71089.1"/>
    <property type="molecule type" value="Genomic_DNA"/>
</dbReference>
<keyword evidence="1" id="KW-1133">Transmembrane helix</keyword>
<evidence type="ECO:0000313" key="2">
    <source>
        <dbReference type="EMBL" id="TKA71089.1"/>
    </source>
</evidence>
<dbReference type="OrthoDB" id="3847938at2759"/>
<dbReference type="Proteomes" id="UP000309340">
    <property type="component" value="Unassembled WGS sequence"/>
</dbReference>
<sequence length="236" mass="25418">MTTCPTPTPISHATPFQPPNRCYPSPALRVGLLWLLLLLNLPILWSVTTALARLQREHFSRHHPENPKYAHHNGWRLRQCRPGRDAVVGTVAVVGVLGCWGGYVWGMLGESHCVGEGGGREVWVSGWVFAGAVPGVLSAVAVADWGHLLVLLHAVSRLEAKGLREWKAPLGLYLVVAPIAAILAVALILSTIPCAVVYSILAGKPGYVFRELPKLIVEAVKGREREREGGAGDDGG</sequence>
<keyword evidence="3" id="KW-1185">Reference proteome</keyword>
<evidence type="ECO:0000256" key="1">
    <source>
        <dbReference type="SAM" id="Phobius"/>
    </source>
</evidence>
<dbReference type="AlphaFoldDB" id="A0A4V5NFH3"/>
<protein>
    <submittedName>
        <fullName evidence="2">Uncharacterized protein</fullName>
    </submittedName>
</protein>
<keyword evidence="1" id="KW-0472">Membrane</keyword>
<accession>A0A4V5NFH3</accession>
<feature type="transmembrane region" description="Helical" evidence="1">
    <location>
        <begin position="32"/>
        <end position="52"/>
    </location>
</feature>
<comment type="caution">
    <text evidence="2">The sequence shown here is derived from an EMBL/GenBank/DDBJ whole genome shotgun (WGS) entry which is preliminary data.</text>
</comment>
<feature type="transmembrane region" description="Helical" evidence="1">
    <location>
        <begin position="126"/>
        <end position="152"/>
    </location>
</feature>
<keyword evidence="1" id="KW-0812">Transmembrane</keyword>
<name>A0A4V5NFH3_9PEZI</name>
<evidence type="ECO:0000313" key="3">
    <source>
        <dbReference type="Proteomes" id="UP000309340"/>
    </source>
</evidence>
<proteinExistence type="predicted"/>